<dbReference type="Gene3D" id="1.10.8.60">
    <property type="match status" value="1"/>
</dbReference>
<dbReference type="Pfam" id="PF01637">
    <property type="entry name" value="ATPase_2"/>
    <property type="match status" value="1"/>
</dbReference>
<keyword evidence="4" id="KW-1185">Reference proteome</keyword>
<protein>
    <submittedName>
        <fullName evidence="3">ATPase</fullName>
    </submittedName>
</protein>
<feature type="compositionally biased region" description="Basic and acidic residues" evidence="1">
    <location>
        <begin position="372"/>
        <end position="389"/>
    </location>
</feature>
<dbReference type="InterPro" id="IPR027417">
    <property type="entry name" value="P-loop_NTPase"/>
</dbReference>
<dbReference type="GO" id="GO:0005524">
    <property type="term" value="F:ATP binding"/>
    <property type="evidence" value="ECO:0007669"/>
    <property type="project" value="InterPro"/>
</dbReference>
<dbReference type="Proteomes" id="UP000247586">
    <property type="component" value="Chromosome"/>
</dbReference>
<proteinExistence type="predicted"/>
<dbReference type="Gene3D" id="3.40.50.300">
    <property type="entry name" value="P-loop containing nucleotide triphosphate hydrolases"/>
    <property type="match status" value="1"/>
</dbReference>
<dbReference type="Gene3D" id="1.10.10.10">
    <property type="entry name" value="Winged helix-like DNA-binding domain superfamily/Winged helix DNA-binding domain"/>
    <property type="match status" value="1"/>
</dbReference>
<gene>
    <name evidence="3" type="ORF">DFR87_12440</name>
</gene>
<evidence type="ECO:0000313" key="4">
    <source>
        <dbReference type="Proteomes" id="UP000247586"/>
    </source>
</evidence>
<sequence>MLFDIRPKEERKDLYDRDKEIDEIRQSIERGVWIAVYGIRRVGKTSVVNVAVNDPNYIVIKINLMRMYNPRRKVYARSQFMGVFLEGINNAIKKYTLGGRAIRYISNILGTDEKSSIELNAVRIKTRLKKFREEDVSSVVREIDQLAKDNRKKLVLVFDEAQELMRVNGINSSSVFHDIYDYCKSTTVVFTGSMVGLVEKMLKELEYQKPFFGRYIRKIRVERFELNRSKDFLMRGFEEEGIKVGEDILVEAVRRFDGVPGWLTFFGAEYSFRAKHGDSPDLNEIERMAIEQVKSEFKDFLTSTQSPERYSAILISLDRLGGRGELRDVTKVVNALLGEVPEPRVHEILNRLVNLGFLRKEGQEYLLPEDEPDRKGLVEASKELSKGGY</sequence>
<reference evidence="4" key="3">
    <citation type="submission" date="2020-03" db="EMBL/GenBank/DDBJ databases">
        <title>Sequencing and Assembly of Multiple Reported Metal-Biooxidizing Members of the Extremely Thermoacidophilic Archaeal Family Sulfolobaceae.</title>
        <authorList>
            <person name="Counts J.A."/>
            <person name="Kelly R.M."/>
        </authorList>
    </citation>
    <scope>NUCLEOTIDE SEQUENCE [LARGE SCALE GENOMIC DNA]</scope>
    <source>
        <strain evidence="4">HO1-1</strain>
    </source>
</reference>
<reference evidence="4" key="2">
    <citation type="submission" date="2020-03" db="EMBL/GenBank/DDBJ databases">
        <title>Complete Genome Sequences of Extremely Thermoacidophilic, Metal-Mobilizing Type-Strain Members of the Archaeal Family Sulfolobaceae: Acidianus brierleyi DSM-1651T, Acidianus sulfidivorans DSM-18786T, Metallosphaera hakonensis DSM-7519T, and Metallosphaera prunae DSM-10039T.</title>
        <authorList>
            <person name="Counts J.A."/>
            <person name="Kelly R.M."/>
        </authorList>
    </citation>
    <scope>NUCLEOTIDE SEQUENCE [LARGE SCALE GENOMIC DNA]</scope>
    <source>
        <strain evidence="4">HO1-1</strain>
    </source>
</reference>
<accession>A0A2U9IWC3</accession>
<dbReference type="STRING" id="1293036.GCA_001315825_02280"/>
<dbReference type="OrthoDB" id="132045at2157"/>
<dbReference type="SUPFAM" id="SSF52540">
    <property type="entry name" value="P-loop containing nucleoside triphosphate hydrolases"/>
    <property type="match status" value="1"/>
</dbReference>
<feature type="region of interest" description="Disordered" evidence="1">
    <location>
        <begin position="370"/>
        <end position="389"/>
    </location>
</feature>
<feature type="domain" description="ATPase" evidence="2">
    <location>
        <begin position="15"/>
        <end position="263"/>
    </location>
</feature>
<reference evidence="3 4" key="1">
    <citation type="submission" date="2018-05" db="EMBL/GenBank/DDBJ databases">
        <title>Complete Genome Sequences of Extremely Thermoacidophilic, Metal-Mobilizing Type-Strain Members of the Archaeal Family Sulfolobaceae: Acidianus brierleyi DSM-1651T, Acidianus sulfidivorans DSM-18786T, Metallosphaera hakonensis DSM-7519T, and Metallosphaera prunae DSM-10039T.</title>
        <authorList>
            <person name="Counts J.A."/>
            <person name="Kelly R.M."/>
        </authorList>
    </citation>
    <scope>NUCLEOTIDE SEQUENCE [LARGE SCALE GENOMIC DNA]</scope>
    <source>
        <strain evidence="3 4">HO1-1</strain>
    </source>
</reference>
<evidence type="ECO:0000259" key="2">
    <source>
        <dbReference type="Pfam" id="PF01637"/>
    </source>
</evidence>
<dbReference type="KEGG" id="mhk:DFR87_12440"/>
<dbReference type="InterPro" id="IPR011579">
    <property type="entry name" value="ATPase_dom"/>
</dbReference>
<dbReference type="RefSeq" id="WP_110369635.1">
    <property type="nucleotide sequence ID" value="NZ_CP029287.2"/>
</dbReference>
<evidence type="ECO:0000313" key="3">
    <source>
        <dbReference type="EMBL" id="AWS00350.1"/>
    </source>
</evidence>
<dbReference type="AlphaFoldDB" id="A0A2U9IWC3"/>
<dbReference type="PANTHER" id="PTHR34301:SF8">
    <property type="entry name" value="ATPASE DOMAIN-CONTAINING PROTEIN"/>
    <property type="match status" value="1"/>
</dbReference>
<name>A0A2U9IWC3_9CREN</name>
<organism evidence="3 4">
    <name type="scientific">Metallosphaera hakonensis JCM 8857 = DSM 7519</name>
    <dbReference type="NCBI Taxonomy" id="1293036"/>
    <lineage>
        <taxon>Archaea</taxon>
        <taxon>Thermoproteota</taxon>
        <taxon>Thermoprotei</taxon>
        <taxon>Sulfolobales</taxon>
        <taxon>Sulfolobaceae</taxon>
        <taxon>Metallosphaera</taxon>
    </lineage>
</organism>
<dbReference type="GeneID" id="36836165"/>
<dbReference type="EMBL" id="CP029287">
    <property type="protein sequence ID" value="AWS00350.1"/>
    <property type="molecule type" value="Genomic_DNA"/>
</dbReference>
<evidence type="ECO:0000256" key="1">
    <source>
        <dbReference type="SAM" id="MobiDB-lite"/>
    </source>
</evidence>
<dbReference type="PANTHER" id="PTHR34301">
    <property type="entry name" value="DNA-BINDING PROTEIN-RELATED"/>
    <property type="match status" value="1"/>
</dbReference>
<dbReference type="InterPro" id="IPR036388">
    <property type="entry name" value="WH-like_DNA-bd_sf"/>
</dbReference>